<dbReference type="WormBase" id="F59B1.3">
    <property type="protein sequence ID" value="CE38198"/>
    <property type="gene ID" value="WBGene00005984"/>
    <property type="gene designation" value="srx-93"/>
</dbReference>
<evidence type="ECO:0000256" key="1">
    <source>
        <dbReference type="ARBA" id="ARBA00004370"/>
    </source>
</evidence>
<dbReference type="PaxDb" id="6239-F59B1.3"/>
<feature type="transmembrane region" description="Helical" evidence="5">
    <location>
        <begin position="188"/>
        <end position="208"/>
    </location>
</feature>
<keyword evidence="4 5" id="KW-0472">Membrane</keyword>
<evidence type="ECO:0000313" key="7">
    <source>
        <dbReference type="EMBL" id="CCD72118.1"/>
    </source>
</evidence>
<sequence>MSQEYNYTDPLNLVVAFLLGTIGTFGVVCNSLIVYIFLKEKSEQTAFNVICFFRAISNVIILTTIFLITYLPKTLLGYSPYPPAIESWFINTSHPLYLGNEYQIVLMAINRFCAMFFPTKYSRIFSLSHTTIILVLIYLYRIAQKIYEWLPESAKGCYTLFSTKYFAWKYSSAPGCDYVDGAPEVIKYTFITTAFLNFITFLKILHFYKKSNSSQVAVEAKKRMRKNILNFIQTILLDSLYLIDITFTFELSSWSTRRVWTYFCGTFIWECLHSLDGFIMIIFNEKLTFLRSKTRNKVVLPIIGGGHPRQGQTSVTTYSNVK</sequence>
<dbReference type="HOGENOM" id="CLU_072408_0_0_1"/>
<dbReference type="PANTHER" id="PTHR23013">
    <property type="entry name" value="SERPENTINE RECEPTOR"/>
    <property type="match status" value="1"/>
</dbReference>
<comment type="subcellular location">
    <subcellularLocation>
        <location evidence="1">Membrane</location>
    </subcellularLocation>
</comment>
<dbReference type="SUPFAM" id="SSF81321">
    <property type="entry name" value="Family A G protein-coupled receptor-like"/>
    <property type="match status" value="1"/>
</dbReference>
<dbReference type="Pfam" id="PF10328">
    <property type="entry name" value="7TM_GPCR_Srx"/>
    <property type="match status" value="1"/>
</dbReference>
<evidence type="ECO:0000256" key="4">
    <source>
        <dbReference type="ARBA" id="ARBA00023136"/>
    </source>
</evidence>
<dbReference type="PhylomeDB" id="O61876"/>
<reference evidence="7 8" key="1">
    <citation type="journal article" date="1998" name="Science">
        <title>Genome sequence of the nematode C. elegans: a platform for investigating biology.</title>
        <authorList>
            <consortium name="The C. elegans sequencing consortium"/>
            <person name="Sulson J.E."/>
            <person name="Waterston R."/>
        </authorList>
    </citation>
    <scope>NUCLEOTIDE SEQUENCE [LARGE SCALE GENOMIC DNA]</scope>
    <source>
        <strain evidence="7 8">Bristol N2</strain>
    </source>
</reference>
<evidence type="ECO:0000259" key="6">
    <source>
        <dbReference type="PROSITE" id="PS50262"/>
    </source>
</evidence>
<dbReference type="KEGG" id="cel:CELE_F59B1.3"/>
<evidence type="ECO:0000256" key="5">
    <source>
        <dbReference type="SAM" id="Phobius"/>
    </source>
</evidence>
<keyword evidence="7" id="KW-0675">Receptor</keyword>
<organism evidence="7 8">
    <name type="scientific">Caenorhabditis elegans</name>
    <dbReference type="NCBI Taxonomy" id="6239"/>
    <lineage>
        <taxon>Eukaryota</taxon>
        <taxon>Metazoa</taxon>
        <taxon>Ecdysozoa</taxon>
        <taxon>Nematoda</taxon>
        <taxon>Chromadorea</taxon>
        <taxon>Rhabditida</taxon>
        <taxon>Rhabditina</taxon>
        <taxon>Rhabditomorpha</taxon>
        <taxon>Rhabditoidea</taxon>
        <taxon>Rhabditidae</taxon>
        <taxon>Peloderinae</taxon>
        <taxon>Caenorhabditis</taxon>
    </lineage>
</organism>
<dbReference type="GeneID" id="186588"/>
<evidence type="ECO:0000313" key="9">
    <source>
        <dbReference type="WormBase" id="F59B1.3"/>
    </source>
</evidence>
<dbReference type="UCSC" id="F59B1.3">
    <property type="organism name" value="c. elegans"/>
</dbReference>
<dbReference type="AGR" id="WB:WBGene00005984"/>
<keyword evidence="3 5" id="KW-1133">Transmembrane helix</keyword>
<dbReference type="InParanoid" id="O61876"/>
<dbReference type="GO" id="GO:0016020">
    <property type="term" value="C:membrane"/>
    <property type="evidence" value="ECO:0007669"/>
    <property type="project" value="UniProtKB-SubCell"/>
</dbReference>
<dbReference type="OrthoDB" id="5825164at2759"/>
<dbReference type="Gene3D" id="1.20.1070.10">
    <property type="entry name" value="Rhodopsin 7-helix transmembrane proteins"/>
    <property type="match status" value="1"/>
</dbReference>
<accession>O61876</accession>
<feature type="transmembrane region" description="Helical" evidence="5">
    <location>
        <begin position="12"/>
        <end position="38"/>
    </location>
</feature>
<feature type="transmembrane region" description="Helical" evidence="5">
    <location>
        <begin position="124"/>
        <end position="143"/>
    </location>
</feature>
<dbReference type="RefSeq" id="NP_504016.2">
    <property type="nucleotide sequence ID" value="NM_071615.3"/>
</dbReference>
<evidence type="ECO:0000313" key="8">
    <source>
        <dbReference type="Proteomes" id="UP000001940"/>
    </source>
</evidence>
<evidence type="ECO:0000256" key="2">
    <source>
        <dbReference type="ARBA" id="ARBA00022692"/>
    </source>
</evidence>
<feature type="domain" description="G-protein coupled receptors family 1 profile" evidence="6">
    <location>
        <begin position="29"/>
        <end position="237"/>
    </location>
</feature>
<dbReference type="PIR" id="A89007">
    <property type="entry name" value="A89007"/>
</dbReference>
<dbReference type="STRING" id="6239.F59B1.3.1"/>
<dbReference type="SMR" id="O61876"/>
<keyword evidence="2 5" id="KW-0812">Transmembrane</keyword>
<dbReference type="InterPro" id="IPR019430">
    <property type="entry name" value="7TM_GPCR_serpentine_rcpt_Srx"/>
</dbReference>
<dbReference type="EMBL" id="BX284605">
    <property type="protein sequence ID" value="CCD72118.1"/>
    <property type="molecule type" value="Genomic_DNA"/>
</dbReference>
<gene>
    <name evidence="7 9" type="primary">srx-93</name>
    <name evidence="7" type="ORF">CELE_F59B1.3</name>
    <name evidence="9" type="ORF">F59B1.3</name>
</gene>
<dbReference type="CDD" id="cd00637">
    <property type="entry name" value="7tm_classA_rhodopsin-like"/>
    <property type="match status" value="1"/>
</dbReference>
<dbReference type="Proteomes" id="UP000001940">
    <property type="component" value="Chromosome V"/>
</dbReference>
<dbReference type="InterPro" id="IPR017452">
    <property type="entry name" value="GPCR_Rhodpsn_7TM"/>
</dbReference>
<dbReference type="FunCoup" id="O61876">
    <property type="interactions" value="9"/>
</dbReference>
<feature type="transmembrane region" description="Helical" evidence="5">
    <location>
        <begin position="50"/>
        <end position="71"/>
    </location>
</feature>
<evidence type="ECO:0000256" key="3">
    <source>
        <dbReference type="ARBA" id="ARBA00022989"/>
    </source>
</evidence>
<feature type="transmembrane region" description="Helical" evidence="5">
    <location>
        <begin position="228"/>
        <end position="247"/>
    </location>
</feature>
<dbReference type="PROSITE" id="PS50262">
    <property type="entry name" value="G_PROTEIN_RECEP_F1_2"/>
    <property type="match status" value="1"/>
</dbReference>
<dbReference type="PANTHER" id="PTHR23013:SF27">
    <property type="entry name" value="G-PROTEIN COUPLED RECEPTORS FAMILY 1 PROFILE DOMAIN-CONTAINING PROTEIN"/>
    <property type="match status" value="1"/>
</dbReference>
<dbReference type="AlphaFoldDB" id="O61876"/>
<dbReference type="eggNOG" id="ENOG502TGVY">
    <property type="taxonomic scope" value="Eukaryota"/>
</dbReference>
<feature type="transmembrane region" description="Helical" evidence="5">
    <location>
        <begin position="259"/>
        <end position="283"/>
    </location>
</feature>
<name>O61876_CAEEL</name>
<dbReference type="CTD" id="186588"/>
<keyword evidence="8" id="KW-1185">Reference proteome</keyword>
<feature type="transmembrane region" description="Helical" evidence="5">
    <location>
        <begin position="96"/>
        <end position="117"/>
    </location>
</feature>
<proteinExistence type="predicted"/>
<dbReference type="OMA" id="LMICASK"/>
<protein>
    <submittedName>
        <fullName evidence="7">G-protein coupled receptors family 1 profile domain-containing protein</fullName>
    </submittedName>
</protein>